<dbReference type="CDD" id="cd00093">
    <property type="entry name" value="HTH_XRE"/>
    <property type="match status" value="1"/>
</dbReference>
<dbReference type="InterPro" id="IPR001387">
    <property type="entry name" value="Cro/C1-type_HTH"/>
</dbReference>
<proteinExistence type="predicted"/>
<dbReference type="PATRIC" id="fig|1544416.3.peg.2254"/>
<reference evidence="2 3" key="1">
    <citation type="submission" date="2015-10" db="EMBL/GenBank/DDBJ databases">
        <title>Corynebacteirum lowii and Corynebacterium oculi species nova, derived from human clinical disease and and emended description of Corynebacterium mastiditis.</title>
        <authorList>
            <person name="Bernard K."/>
            <person name="Pacheco A.L."/>
            <person name="Mcdougall C."/>
            <person name="Burtx T."/>
            <person name="Weibe D."/>
            <person name="Tyler S."/>
            <person name="Olson A.B."/>
            <person name="Cnockaert M."/>
            <person name="Eguchi H."/>
            <person name="Kuwahara T."/>
            <person name="Nakayama-Imaohji H."/>
            <person name="Boudewijins M."/>
            <person name="Van Hoecke F."/>
            <person name="Bernier A.-M."/>
            <person name="Vandamme P."/>
        </authorList>
    </citation>
    <scope>NUCLEOTIDE SEQUENCE [LARGE SCALE GENOMIC DNA]</scope>
    <source>
        <strain evidence="2 3">NML 130210</strain>
    </source>
</reference>
<dbReference type="SUPFAM" id="SSF47413">
    <property type="entry name" value="lambda repressor-like DNA-binding domains"/>
    <property type="match status" value="1"/>
</dbReference>
<name>A0A0Q0YLB6_9CORY</name>
<dbReference type="GO" id="GO:0003677">
    <property type="term" value="F:DNA binding"/>
    <property type="evidence" value="ECO:0007669"/>
    <property type="project" value="InterPro"/>
</dbReference>
<dbReference type="Pfam" id="PF13560">
    <property type="entry name" value="HTH_31"/>
    <property type="match status" value="1"/>
</dbReference>
<dbReference type="STRING" id="1544416.Cocul_02255"/>
<dbReference type="Gene3D" id="1.10.260.40">
    <property type="entry name" value="lambda repressor-like DNA-binding domains"/>
    <property type="match status" value="1"/>
</dbReference>
<dbReference type="Proteomes" id="UP000050517">
    <property type="component" value="Unassembled WGS sequence"/>
</dbReference>
<dbReference type="InterPro" id="IPR010982">
    <property type="entry name" value="Lambda_DNA-bd_dom_sf"/>
</dbReference>
<sequence>MLIDVTSGSMSAPRDGAAALGRRLRHARLDRGLSQSALAAGICSASAISRWESGHSLPPAEALLPLARRLDIDVHLLTGEGFDSRLAESTSGFADLLGLALGDSPGSITSPMASWIARAQGALRCADPWSPGDPRALIEDLSLDPLGSSTPAALETIEVLDALARVGEEPGAGSVNRLVDVLTLTLEAPDHVRRAALEAAVASLVFLHMPVAARGAVIRISPPRISETTRVLLTWDTPRCDPQDSTPLPPLSGARTARDVAFVLAERYYAEGAPKAQAAAAAAACLPEDALVARWAEWVKRNERYPTLFQG</sequence>
<keyword evidence="3" id="KW-1185">Reference proteome</keyword>
<feature type="domain" description="HTH cro/C1-type" evidence="1">
    <location>
        <begin position="24"/>
        <end position="77"/>
    </location>
</feature>
<dbReference type="PROSITE" id="PS50943">
    <property type="entry name" value="HTH_CROC1"/>
    <property type="match status" value="1"/>
</dbReference>
<dbReference type="EMBL" id="LKST01000004">
    <property type="protein sequence ID" value="KQB83281.1"/>
    <property type="molecule type" value="Genomic_DNA"/>
</dbReference>
<accession>A0A0Q0YLB6</accession>
<comment type="caution">
    <text evidence="2">The sequence shown here is derived from an EMBL/GenBank/DDBJ whole genome shotgun (WGS) entry which is preliminary data.</text>
</comment>
<evidence type="ECO:0000313" key="2">
    <source>
        <dbReference type="EMBL" id="KQB83281.1"/>
    </source>
</evidence>
<dbReference type="AlphaFoldDB" id="A0A0Q0YLB6"/>
<evidence type="ECO:0000313" key="3">
    <source>
        <dbReference type="Proteomes" id="UP000050517"/>
    </source>
</evidence>
<gene>
    <name evidence="2" type="ORF">Cocul_02255</name>
</gene>
<protein>
    <submittedName>
        <fullName evidence="2">Helix-turn-helix domain protein</fullName>
    </submittedName>
</protein>
<evidence type="ECO:0000259" key="1">
    <source>
        <dbReference type="PROSITE" id="PS50943"/>
    </source>
</evidence>
<dbReference type="SMART" id="SM00530">
    <property type="entry name" value="HTH_XRE"/>
    <property type="match status" value="1"/>
</dbReference>
<organism evidence="2 3">
    <name type="scientific">Corynebacterium oculi</name>
    <dbReference type="NCBI Taxonomy" id="1544416"/>
    <lineage>
        <taxon>Bacteria</taxon>
        <taxon>Bacillati</taxon>
        <taxon>Actinomycetota</taxon>
        <taxon>Actinomycetes</taxon>
        <taxon>Mycobacteriales</taxon>
        <taxon>Corynebacteriaceae</taxon>
        <taxon>Corynebacterium</taxon>
    </lineage>
</organism>